<reference evidence="1" key="1">
    <citation type="submission" date="2024-12" db="EMBL/GenBank/DDBJ databases">
        <title>Comparative genomics and development of molecular markers within Purpureocillium lilacinum and among Purpureocillium species.</title>
        <authorList>
            <person name="Yeh Z.-Y."/>
            <person name="Ni N.-T."/>
            <person name="Lo P.-H."/>
            <person name="Mushyakhwo K."/>
            <person name="Lin C.-F."/>
            <person name="Nai Y.-S."/>
        </authorList>
    </citation>
    <scope>NUCLEOTIDE SEQUENCE</scope>
    <source>
        <strain evidence="1">NCHU-NPUST-175</strain>
    </source>
</reference>
<gene>
    <name evidence="1" type="ORF">ACCO45_006470</name>
</gene>
<comment type="caution">
    <text evidence="1">The sequence shown here is derived from an EMBL/GenBank/DDBJ whole genome shotgun (WGS) entry which is preliminary data.</text>
</comment>
<protein>
    <submittedName>
        <fullName evidence="1">Uncharacterized protein</fullName>
    </submittedName>
</protein>
<sequence length="83" mass="8102">MRGAEQGGAVGAARGAGVGILNFGAKVSSGALGLVTYSGQGLYQSMRSTAREGDEPAGQGGQARRGAAIVRAFVAGNGECGQC</sequence>
<keyword evidence="2" id="KW-1185">Reference proteome</keyword>
<evidence type="ECO:0000313" key="1">
    <source>
        <dbReference type="EMBL" id="KAL3958308.1"/>
    </source>
</evidence>
<organism evidence="1 2">
    <name type="scientific">Purpureocillium lilacinum</name>
    <name type="common">Paecilomyces lilacinus</name>
    <dbReference type="NCBI Taxonomy" id="33203"/>
    <lineage>
        <taxon>Eukaryota</taxon>
        <taxon>Fungi</taxon>
        <taxon>Dikarya</taxon>
        <taxon>Ascomycota</taxon>
        <taxon>Pezizomycotina</taxon>
        <taxon>Sordariomycetes</taxon>
        <taxon>Hypocreomycetidae</taxon>
        <taxon>Hypocreales</taxon>
        <taxon>Ophiocordycipitaceae</taxon>
        <taxon>Purpureocillium</taxon>
    </lineage>
</organism>
<name>A0ACC4DQM7_PURLI</name>
<dbReference type="Proteomes" id="UP001638806">
    <property type="component" value="Unassembled WGS sequence"/>
</dbReference>
<proteinExistence type="predicted"/>
<evidence type="ECO:0000313" key="2">
    <source>
        <dbReference type="Proteomes" id="UP001638806"/>
    </source>
</evidence>
<accession>A0ACC4DQM7</accession>
<dbReference type="EMBL" id="JBGNUJ010000006">
    <property type="protein sequence ID" value="KAL3958308.1"/>
    <property type="molecule type" value="Genomic_DNA"/>
</dbReference>